<name>A0A7I4Y1N0_HAECO</name>
<keyword evidence="1" id="KW-1185">Reference proteome</keyword>
<sequence length="7" mass="862">MPPYEEP</sequence>
<reference evidence="2" key="1">
    <citation type="submission" date="2020-12" db="UniProtKB">
        <authorList>
            <consortium name="WormBaseParasite"/>
        </authorList>
    </citation>
    <scope>IDENTIFICATION</scope>
    <source>
        <strain evidence="2">MHco3</strain>
    </source>
</reference>
<accession>A0A7I4Y1N0</accession>
<evidence type="ECO:0000313" key="2">
    <source>
        <dbReference type="WBParaSite" id="HCON_00043040-00001"/>
    </source>
</evidence>
<evidence type="ECO:0000313" key="1">
    <source>
        <dbReference type="Proteomes" id="UP000025227"/>
    </source>
</evidence>
<dbReference type="Proteomes" id="UP000025227">
    <property type="component" value="Unplaced"/>
</dbReference>
<organism evidence="1 2">
    <name type="scientific">Haemonchus contortus</name>
    <name type="common">Barber pole worm</name>
    <dbReference type="NCBI Taxonomy" id="6289"/>
    <lineage>
        <taxon>Eukaryota</taxon>
        <taxon>Metazoa</taxon>
        <taxon>Ecdysozoa</taxon>
        <taxon>Nematoda</taxon>
        <taxon>Chromadorea</taxon>
        <taxon>Rhabditida</taxon>
        <taxon>Rhabditina</taxon>
        <taxon>Rhabditomorpha</taxon>
        <taxon>Strongyloidea</taxon>
        <taxon>Trichostrongylidae</taxon>
        <taxon>Haemonchus</taxon>
    </lineage>
</organism>
<protein>
    <submittedName>
        <fullName evidence="2">Uncharacterized protein</fullName>
    </submittedName>
</protein>
<proteinExistence type="predicted"/>
<dbReference type="WBParaSite" id="HCON_00043040-00001">
    <property type="protein sequence ID" value="HCON_00043040-00001"/>
    <property type="gene ID" value="HCON_00043040"/>
</dbReference>